<feature type="region of interest" description="Disordered" evidence="1">
    <location>
        <begin position="72"/>
        <end position="94"/>
    </location>
</feature>
<organism evidence="2 3">
    <name type="scientific">Deefgea piscis</name>
    <dbReference type="NCBI Taxonomy" id="2739061"/>
    <lineage>
        <taxon>Bacteria</taxon>
        <taxon>Pseudomonadati</taxon>
        <taxon>Pseudomonadota</taxon>
        <taxon>Betaproteobacteria</taxon>
        <taxon>Neisseriales</taxon>
        <taxon>Chitinibacteraceae</taxon>
        <taxon>Deefgea</taxon>
    </lineage>
</organism>
<evidence type="ECO:0000313" key="3">
    <source>
        <dbReference type="Proteomes" id="UP000504844"/>
    </source>
</evidence>
<accession>A0A6M8SUL8</accession>
<dbReference type="AlphaFoldDB" id="A0A6M8SUL8"/>
<reference evidence="2 3" key="1">
    <citation type="submission" date="2020-05" db="EMBL/GenBank/DDBJ databases">
        <title>Complete genome sequence of Deefgea sp. D17.</title>
        <authorList>
            <person name="Bae J.-W."/>
            <person name="Han J.E."/>
        </authorList>
    </citation>
    <scope>NUCLEOTIDE SEQUENCE [LARGE SCALE GENOMIC DNA]</scope>
    <source>
        <strain evidence="2 3">D17</strain>
    </source>
</reference>
<proteinExistence type="predicted"/>
<evidence type="ECO:0000256" key="1">
    <source>
        <dbReference type="SAM" id="MobiDB-lite"/>
    </source>
</evidence>
<dbReference type="Proteomes" id="UP000504844">
    <property type="component" value="Chromosome"/>
</dbReference>
<sequence>MESTYYEKTAAGISEISTRSQQLNFKERQLLILIDGKISVAALTQLMPLADLLLRLEKLQMAGMITLSTAHPAKTSTSTAKSLQANEGILQQDT</sequence>
<gene>
    <name evidence="2" type="ORF">HQN60_06700</name>
</gene>
<dbReference type="KEGG" id="dee:HQN60_06700"/>
<dbReference type="EMBL" id="CP054143">
    <property type="protein sequence ID" value="QKJ66409.1"/>
    <property type="molecule type" value="Genomic_DNA"/>
</dbReference>
<name>A0A6M8SUL8_9NEIS</name>
<protein>
    <submittedName>
        <fullName evidence="2">Uncharacterized protein</fullName>
    </submittedName>
</protein>
<keyword evidence="3" id="KW-1185">Reference proteome</keyword>
<dbReference type="RefSeq" id="WP_173532913.1">
    <property type="nucleotide sequence ID" value="NZ_CP054143.1"/>
</dbReference>
<evidence type="ECO:0000313" key="2">
    <source>
        <dbReference type="EMBL" id="QKJ66409.1"/>
    </source>
</evidence>